<sequence>MMTRIYARAFDSKDKLREYSDMMEEAKKRDHRVL</sequence>
<accession>A0A1V5ZN00</accession>
<dbReference type="EMBL" id="MWDB01000017">
    <property type="protein sequence ID" value="OQB41428.1"/>
    <property type="molecule type" value="Genomic_DNA"/>
</dbReference>
<protein>
    <submittedName>
        <fullName evidence="1">Threonyl-tRNA synthetase</fullName>
    </submittedName>
</protein>
<reference evidence="1" key="1">
    <citation type="submission" date="2017-02" db="EMBL/GenBank/DDBJ databases">
        <title>Delving into the versatile metabolic prowess of the omnipresent phylum Bacteroidetes.</title>
        <authorList>
            <person name="Nobu M.K."/>
            <person name="Mei R."/>
            <person name="Narihiro T."/>
            <person name="Kuroda K."/>
            <person name="Liu W.-T."/>
        </authorList>
    </citation>
    <scope>NUCLEOTIDE SEQUENCE</scope>
    <source>
        <strain evidence="1">ADurb.Bin160</strain>
    </source>
</reference>
<comment type="caution">
    <text evidence="1">The sequence shown here is derived from an EMBL/GenBank/DDBJ whole genome shotgun (WGS) entry which is preliminary data.</text>
</comment>
<dbReference type="Proteomes" id="UP000485621">
    <property type="component" value="Unassembled WGS sequence"/>
</dbReference>
<evidence type="ECO:0000313" key="1">
    <source>
        <dbReference type="EMBL" id="OQB41428.1"/>
    </source>
</evidence>
<organism evidence="1">
    <name type="scientific">candidate division CPR1 bacterium ADurb.Bin160</name>
    <dbReference type="NCBI Taxonomy" id="1852826"/>
    <lineage>
        <taxon>Bacteria</taxon>
        <taxon>candidate division CPR1</taxon>
    </lineage>
</organism>
<proteinExistence type="predicted"/>
<dbReference type="GO" id="GO:0004812">
    <property type="term" value="F:aminoacyl-tRNA ligase activity"/>
    <property type="evidence" value="ECO:0007669"/>
    <property type="project" value="UniProtKB-KW"/>
</dbReference>
<dbReference type="AlphaFoldDB" id="A0A1V5ZN00"/>
<gene>
    <name evidence="1" type="ORF">BWY04_00849</name>
</gene>
<keyword evidence="1" id="KW-0436">Ligase</keyword>
<keyword evidence="1" id="KW-0030">Aminoacyl-tRNA synthetase</keyword>
<name>A0A1V5ZN00_9BACT</name>